<keyword evidence="3" id="KW-1185">Reference proteome</keyword>
<keyword evidence="1" id="KW-0472">Membrane</keyword>
<evidence type="ECO:0000313" key="3">
    <source>
        <dbReference type="Proteomes" id="UP000663870"/>
    </source>
</evidence>
<evidence type="ECO:0000313" key="2">
    <source>
        <dbReference type="EMBL" id="CAF0926370.1"/>
    </source>
</evidence>
<sequence length="129" mass="15097">MNTNNKIRQHIVNLTTTTTTSSNGWQTISTHSPDDDHLRKILAYAIPLSCFTIVLIIVIFIGIRQRRVILEKWISLKRMRNTNPKFLQNTGLRRDSEFDSYNHDHVKSKLMNQKNTSHQKSHYHLETIA</sequence>
<dbReference type="AlphaFoldDB" id="A0A814BDE4"/>
<keyword evidence="1" id="KW-1133">Transmembrane helix</keyword>
<comment type="caution">
    <text evidence="2">The sequence shown here is derived from an EMBL/GenBank/DDBJ whole genome shotgun (WGS) entry which is preliminary data.</text>
</comment>
<organism evidence="2 3">
    <name type="scientific">Rotaria sordida</name>
    <dbReference type="NCBI Taxonomy" id="392033"/>
    <lineage>
        <taxon>Eukaryota</taxon>
        <taxon>Metazoa</taxon>
        <taxon>Spiralia</taxon>
        <taxon>Gnathifera</taxon>
        <taxon>Rotifera</taxon>
        <taxon>Eurotatoria</taxon>
        <taxon>Bdelloidea</taxon>
        <taxon>Philodinida</taxon>
        <taxon>Philodinidae</taxon>
        <taxon>Rotaria</taxon>
    </lineage>
</organism>
<feature type="transmembrane region" description="Helical" evidence="1">
    <location>
        <begin position="41"/>
        <end position="63"/>
    </location>
</feature>
<accession>A0A814BDE4</accession>
<gene>
    <name evidence="2" type="ORF">JXQ802_LOCUS10397</name>
</gene>
<evidence type="ECO:0000256" key="1">
    <source>
        <dbReference type="SAM" id="Phobius"/>
    </source>
</evidence>
<dbReference type="Proteomes" id="UP000663870">
    <property type="component" value="Unassembled WGS sequence"/>
</dbReference>
<keyword evidence="1" id="KW-0812">Transmembrane</keyword>
<reference evidence="2" key="1">
    <citation type="submission" date="2021-02" db="EMBL/GenBank/DDBJ databases">
        <authorList>
            <person name="Nowell W R."/>
        </authorList>
    </citation>
    <scope>NUCLEOTIDE SEQUENCE</scope>
</reference>
<dbReference type="EMBL" id="CAJNOL010000198">
    <property type="protein sequence ID" value="CAF0926370.1"/>
    <property type="molecule type" value="Genomic_DNA"/>
</dbReference>
<name>A0A814BDE4_9BILA</name>
<proteinExistence type="predicted"/>
<protein>
    <submittedName>
        <fullName evidence="2">Uncharacterized protein</fullName>
    </submittedName>
</protein>